<evidence type="ECO:0000313" key="1">
    <source>
        <dbReference type="EMBL" id="CAH1643598.1"/>
    </source>
</evidence>
<proteinExistence type="predicted"/>
<evidence type="ECO:0000313" key="2">
    <source>
        <dbReference type="Proteomes" id="UP001153321"/>
    </source>
</evidence>
<organism evidence="1 2">
    <name type="scientific">Spodoptera littoralis</name>
    <name type="common">Egyptian cotton leafworm</name>
    <dbReference type="NCBI Taxonomy" id="7109"/>
    <lineage>
        <taxon>Eukaryota</taxon>
        <taxon>Metazoa</taxon>
        <taxon>Ecdysozoa</taxon>
        <taxon>Arthropoda</taxon>
        <taxon>Hexapoda</taxon>
        <taxon>Insecta</taxon>
        <taxon>Pterygota</taxon>
        <taxon>Neoptera</taxon>
        <taxon>Endopterygota</taxon>
        <taxon>Lepidoptera</taxon>
        <taxon>Glossata</taxon>
        <taxon>Ditrysia</taxon>
        <taxon>Noctuoidea</taxon>
        <taxon>Noctuidae</taxon>
        <taxon>Amphipyrinae</taxon>
        <taxon>Spodoptera</taxon>
    </lineage>
</organism>
<dbReference type="Proteomes" id="UP001153321">
    <property type="component" value="Chromosome 3"/>
</dbReference>
<gene>
    <name evidence="1" type="ORF">SPLIT_LOCUS8953</name>
</gene>
<protein>
    <submittedName>
        <fullName evidence="1">Uncharacterized protein</fullName>
    </submittedName>
</protein>
<reference evidence="1" key="1">
    <citation type="submission" date="2022-02" db="EMBL/GenBank/DDBJ databases">
        <authorList>
            <person name="King R."/>
        </authorList>
    </citation>
    <scope>NUCLEOTIDE SEQUENCE</scope>
</reference>
<accession>A0A9P0IB11</accession>
<name>A0A9P0IB11_SPOLI</name>
<sequence length="115" mass="12878">MKAILIQNSRLKNCYVTLTRYKKLSNSWKYARNPSYYASTSILMSESKVILSEGVIKSILCNVRRAMADGPFVTPAERRLSDINAFADAPRLALACQHASKHKAFSTISGHSFYS</sequence>
<dbReference type="EMBL" id="LR824534">
    <property type="protein sequence ID" value="CAH1643598.1"/>
    <property type="molecule type" value="Genomic_DNA"/>
</dbReference>
<keyword evidence="2" id="KW-1185">Reference proteome</keyword>
<dbReference type="AlphaFoldDB" id="A0A9P0IB11"/>